<dbReference type="Proteomes" id="UP000801492">
    <property type="component" value="Unassembled WGS sequence"/>
</dbReference>
<dbReference type="PANTHER" id="PTHR47148:SF1">
    <property type="entry name" value="CYTOCHROME C OXIDASE ASSEMBLY FACTOR 1 HOMOLOG"/>
    <property type="match status" value="1"/>
</dbReference>
<reference evidence="1" key="1">
    <citation type="submission" date="2019-08" db="EMBL/GenBank/DDBJ databases">
        <title>The genome of the North American firefly Photinus pyralis.</title>
        <authorList>
            <consortium name="Photinus pyralis genome working group"/>
            <person name="Fallon T.R."/>
            <person name="Sander Lower S.E."/>
            <person name="Weng J.-K."/>
        </authorList>
    </citation>
    <scope>NUCLEOTIDE SEQUENCE</scope>
    <source>
        <strain evidence="1">TRF0915ILg1</strain>
        <tissue evidence="1">Whole body</tissue>
    </source>
</reference>
<accession>A0A8K0DCH9</accession>
<dbReference type="PANTHER" id="PTHR47148">
    <property type="entry name" value="CYTOCHROME C OXIDASE ASSEMBLY FACTOR 1 HOMOLOG"/>
    <property type="match status" value="1"/>
</dbReference>
<organism evidence="1 2">
    <name type="scientific">Ignelater luminosus</name>
    <name type="common">Cucubano</name>
    <name type="synonym">Pyrophorus luminosus</name>
    <dbReference type="NCBI Taxonomy" id="2038154"/>
    <lineage>
        <taxon>Eukaryota</taxon>
        <taxon>Metazoa</taxon>
        <taxon>Ecdysozoa</taxon>
        <taxon>Arthropoda</taxon>
        <taxon>Hexapoda</taxon>
        <taxon>Insecta</taxon>
        <taxon>Pterygota</taxon>
        <taxon>Neoptera</taxon>
        <taxon>Endopterygota</taxon>
        <taxon>Coleoptera</taxon>
        <taxon>Polyphaga</taxon>
        <taxon>Elateriformia</taxon>
        <taxon>Elateroidea</taxon>
        <taxon>Elateridae</taxon>
        <taxon>Agrypninae</taxon>
        <taxon>Pyrophorini</taxon>
        <taxon>Ignelater</taxon>
    </lineage>
</organism>
<dbReference type="EMBL" id="VTPC01002029">
    <property type="protein sequence ID" value="KAF2900723.1"/>
    <property type="molecule type" value="Genomic_DNA"/>
</dbReference>
<dbReference type="GO" id="GO:0033617">
    <property type="term" value="P:mitochondrial respiratory chain complex IV assembly"/>
    <property type="evidence" value="ECO:0007669"/>
    <property type="project" value="TreeGrafter"/>
</dbReference>
<evidence type="ECO:0000313" key="2">
    <source>
        <dbReference type="Proteomes" id="UP000801492"/>
    </source>
</evidence>
<dbReference type="Pfam" id="PF08695">
    <property type="entry name" value="Coa1"/>
    <property type="match status" value="1"/>
</dbReference>
<protein>
    <recommendedName>
        <fullName evidence="3">Cytochrome oxidase complex assembly protein 1</fullName>
    </recommendedName>
</protein>
<evidence type="ECO:0008006" key="3">
    <source>
        <dbReference type="Google" id="ProtNLM"/>
    </source>
</evidence>
<keyword evidence="2" id="KW-1185">Reference proteome</keyword>
<sequence length="140" mass="15845">MPISNMTLMKIAAIGGFVTASMGFALRAKLNDRIAQTEYYKDALQTLRTHPGAVYLLGEPIKAGAIDVSDEKNFTHHLSAHYEVPVRGTKQKGVLHFWADRKDTEDHWNVSRMELELKNEPTRRLLVKGEKQNNSQNVNL</sequence>
<comment type="caution">
    <text evidence="1">The sequence shown here is derived from an EMBL/GenBank/DDBJ whole genome shotgun (WGS) entry which is preliminary data.</text>
</comment>
<dbReference type="GO" id="GO:0032981">
    <property type="term" value="P:mitochondrial respiratory chain complex I assembly"/>
    <property type="evidence" value="ECO:0007669"/>
    <property type="project" value="TreeGrafter"/>
</dbReference>
<dbReference type="AlphaFoldDB" id="A0A8K0DCH9"/>
<gene>
    <name evidence="1" type="ORF">ILUMI_05464</name>
</gene>
<dbReference type="GO" id="GO:0005743">
    <property type="term" value="C:mitochondrial inner membrane"/>
    <property type="evidence" value="ECO:0007669"/>
    <property type="project" value="TreeGrafter"/>
</dbReference>
<dbReference type="InterPro" id="IPR014807">
    <property type="entry name" value="Coa1"/>
</dbReference>
<proteinExistence type="predicted"/>
<dbReference type="OrthoDB" id="10037790at2759"/>
<evidence type="ECO:0000313" key="1">
    <source>
        <dbReference type="EMBL" id="KAF2900723.1"/>
    </source>
</evidence>
<name>A0A8K0DCH9_IGNLU</name>